<evidence type="ECO:0000259" key="10">
    <source>
        <dbReference type="Pfam" id="PF04262"/>
    </source>
</evidence>
<dbReference type="NCBIfam" id="TIGR01434">
    <property type="entry name" value="glu_cys_ligase"/>
    <property type="match status" value="1"/>
</dbReference>
<evidence type="ECO:0000313" key="12">
    <source>
        <dbReference type="Proteomes" id="UP000194841"/>
    </source>
</evidence>
<proteinExistence type="inferred from homology"/>
<gene>
    <name evidence="8" type="primary">gshA</name>
    <name evidence="11" type="ORF">B1199_03905</name>
</gene>
<protein>
    <recommendedName>
        <fullName evidence="8">Glutamate--cysteine ligase</fullName>
        <ecNumber evidence="8">6.3.2.2</ecNumber>
    </recommendedName>
    <alternativeName>
        <fullName evidence="8">Gamma-ECS</fullName>
        <shortName evidence="8">GCS</shortName>
    </alternativeName>
    <alternativeName>
        <fullName evidence="8">Gamma-glutamylcysteine synthetase</fullName>
    </alternativeName>
</protein>
<dbReference type="InterPro" id="IPR007370">
    <property type="entry name" value="Glu_cys_ligase"/>
</dbReference>
<dbReference type="RefSeq" id="WP_086742816.1">
    <property type="nucleotide sequence ID" value="NZ_MWPV01000001.1"/>
</dbReference>
<keyword evidence="3 8" id="KW-0436">Ligase</keyword>
<evidence type="ECO:0000256" key="8">
    <source>
        <dbReference type="HAMAP-Rule" id="MF_00578"/>
    </source>
</evidence>
<dbReference type="HAMAP" id="MF_00578">
    <property type="entry name" value="Glu_cys_ligase"/>
    <property type="match status" value="1"/>
</dbReference>
<dbReference type="GO" id="GO:0004357">
    <property type="term" value="F:glutamate-cysteine ligase activity"/>
    <property type="evidence" value="ECO:0007669"/>
    <property type="project" value="UniProtKB-UniRule"/>
</dbReference>
<keyword evidence="4 8" id="KW-0317">Glutathione biosynthesis</keyword>
<dbReference type="SUPFAM" id="SSF55931">
    <property type="entry name" value="Glutamine synthetase/guanido kinase"/>
    <property type="match status" value="1"/>
</dbReference>
<evidence type="ECO:0000256" key="4">
    <source>
        <dbReference type="ARBA" id="ARBA00022684"/>
    </source>
</evidence>
<evidence type="ECO:0000256" key="2">
    <source>
        <dbReference type="ARBA" id="ARBA00008772"/>
    </source>
</evidence>
<organism evidence="11 12">
    <name type="scientific">Pseudoalteromonas ulvae</name>
    <dbReference type="NCBI Taxonomy" id="107327"/>
    <lineage>
        <taxon>Bacteria</taxon>
        <taxon>Pseudomonadati</taxon>
        <taxon>Pseudomonadota</taxon>
        <taxon>Gammaproteobacteria</taxon>
        <taxon>Alteromonadales</taxon>
        <taxon>Pseudoalteromonadaceae</taxon>
        <taxon>Pseudoalteromonas</taxon>
    </lineage>
</organism>
<dbReference type="UniPathway" id="UPA00142">
    <property type="reaction ID" value="UER00209"/>
</dbReference>
<keyword evidence="5 8" id="KW-0547">Nucleotide-binding</keyword>
<dbReference type="GO" id="GO:0006750">
    <property type="term" value="P:glutathione biosynthetic process"/>
    <property type="evidence" value="ECO:0007669"/>
    <property type="project" value="UniProtKB-UniRule"/>
</dbReference>
<dbReference type="Gene3D" id="3.30.590.20">
    <property type="match status" value="1"/>
</dbReference>
<comment type="catalytic activity">
    <reaction evidence="7 8 9">
        <text>L-cysteine + L-glutamate + ATP = gamma-L-glutamyl-L-cysteine + ADP + phosphate + H(+)</text>
        <dbReference type="Rhea" id="RHEA:13285"/>
        <dbReference type="ChEBI" id="CHEBI:15378"/>
        <dbReference type="ChEBI" id="CHEBI:29985"/>
        <dbReference type="ChEBI" id="CHEBI:30616"/>
        <dbReference type="ChEBI" id="CHEBI:35235"/>
        <dbReference type="ChEBI" id="CHEBI:43474"/>
        <dbReference type="ChEBI" id="CHEBI:58173"/>
        <dbReference type="ChEBI" id="CHEBI:456216"/>
        <dbReference type="EC" id="6.3.2.2"/>
    </reaction>
</comment>
<dbReference type="InterPro" id="IPR006334">
    <property type="entry name" value="Glut_cys_ligase"/>
</dbReference>
<reference evidence="11 12" key="1">
    <citation type="submission" date="2017-02" db="EMBL/GenBank/DDBJ databases">
        <title>Pseudoalteromonas ulvae TC14 Genome.</title>
        <authorList>
            <person name="Molmeret M."/>
        </authorList>
    </citation>
    <scope>NUCLEOTIDE SEQUENCE [LARGE SCALE GENOMIC DNA]</scope>
    <source>
        <strain evidence="11">TC14</strain>
    </source>
</reference>
<evidence type="ECO:0000313" key="11">
    <source>
        <dbReference type="EMBL" id="OUL59424.1"/>
    </source>
</evidence>
<evidence type="ECO:0000256" key="5">
    <source>
        <dbReference type="ARBA" id="ARBA00022741"/>
    </source>
</evidence>
<dbReference type="PANTHER" id="PTHR38761:SF1">
    <property type="entry name" value="GLUTAMATE--CYSTEINE LIGASE"/>
    <property type="match status" value="1"/>
</dbReference>
<keyword evidence="6 8" id="KW-0067">ATP-binding</keyword>
<dbReference type="GO" id="GO:0046872">
    <property type="term" value="F:metal ion binding"/>
    <property type="evidence" value="ECO:0007669"/>
    <property type="project" value="TreeGrafter"/>
</dbReference>
<accession>A0A244CV45</accession>
<sequence length="524" mass="58817">MTNQQFKSTLQALSLPANRSAIVGIKRGIERETLRITEQGRLSAKQHAAALGSPLTHPSITTDFSEALLEFITPAQSDAELTIKQLEDIHKFTLAHIGDEILWPISMPCFIKHQDEIALAQYGTSNTAQMKTLYREGLKNRYGSMMQAIAGVHFNISLPESFWQTLQTIRQNTQPKQAFISDSYLGVIRNFKRNLWLISYLFGASPALCSSFLQGRDTKLPFEAFGKGSLYLPYGTALRLGDLGYTNSAQSALNVTYNNLDQYISGLKSAITTESDLYRNIGTYPDGRLKQLNHNILQIENEFYSPIRPKRNTAPGEKPTEALARGGIEYIEVRALDVNPFSPVGISLEQVYFLDVFITYCALMPSPDMSTQQQQETQENLSAVVNAGRDPELCLVQDGQSISLKQWGQTLFTDLRAVARYLDDAHNETHYVAVIESLQKAIADPEQTYSGQYMQQVLNSGLDNGHFVFELAKQYKANFAASDYSVYSEAEFEQMAQESDQQRLQIEQSDTLDFNAFLADYFKA</sequence>
<evidence type="ECO:0000256" key="6">
    <source>
        <dbReference type="ARBA" id="ARBA00022840"/>
    </source>
</evidence>
<comment type="pathway">
    <text evidence="1 8 9">Sulfur metabolism; glutathione biosynthesis; glutathione from L-cysteine and L-glutamate: step 1/2.</text>
</comment>
<dbReference type="GO" id="GO:0005524">
    <property type="term" value="F:ATP binding"/>
    <property type="evidence" value="ECO:0007669"/>
    <property type="project" value="UniProtKB-KW"/>
</dbReference>
<evidence type="ECO:0000256" key="7">
    <source>
        <dbReference type="ARBA" id="ARBA00048819"/>
    </source>
</evidence>
<evidence type="ECO:0000256" key="3">
    <source>
        <dbReference type="ARBA" id="ARBA00022598"/>
    </source>
</evidence>
<dbReference type="EMBL" id="MWPV01000001">
    <property type="protein sequence ID" value="OUL59424.1"/>
    <property type="molecule type" value="Genomic_DNA"/>
</dbReference>
<name>A0A244CV45_PSEDV</name>
<comment type="caution">
    <text evidence="11">The sequence shown here is derived from an EMBL/GenBank/DDBJ whole genome shotgun (WGS) entry which is preliminary data.</text>
</comment>
<dbReference type="Pfam" id="PF04262">
    <property type="entry name" value="Glu_cys_ligase"/>
    <property type="match status" value="1"/>
</dbReference>
<dbReference type="EC" id="6.3.2.2" evidence="8"/>
<dbReference type="GO" id="GO:0005829">
    <property type="term" value="C:cytosol"/>
    <property type="evidence" value="ECO:0007669"/>
    <property type="project" value="TreeGrafter"/>
</dbReference>
<dbReference type="OrthoDB" id="9803907at2"/>
<evidence type="ECO:0000256" key="9">
    <source>
        <dbReference type="RuleBase" id="RU004391"/>
    </source>
</evidence>
<comment type="similarity">
    <text evidence="2 8">Belongs to the glutamate--cysteine ligase type 1 family. Type 1 subfamily.</text>
</comment>
<dbReference type="AlphaFoldDB" id="A0A244CV45"/>
<evidence type="ECO:0000256" key="1">
    <source>
        <dbReference type="ARBA" id="ARBA00005006"/>
    </source>
</evidence>
<feature type="domain" description="Glutamate--cysteine ligase" evidence="10">
    <location>
        <begin position="11"/>
        <end position="384"/>
    </location>
</feature>
<dbReference type="Proteomes" id="UP000194841">
    <property type="component" value="Unassembled WGS sequence"/>
</dbReference>
<dbReference type="PANTHER" id="PTHR38761">
    <property type="entry name" value="GLUTAMATE--CYSTEINE LIGASE"/>
    <property type="match status" value="1"/>
</dbReference>
<keyword evidence="12" id="KW-1185">Reference proteome</keyword>
<dbReference type="InterPro" id="IPR014746">
    <property type="entry name" value="Gln_synth/guanido_kin_cat_dom"/>
</dbReference>